<dbReference type="PANTHER" id="PTHR18945">
    <property type="entry name" value="NEUROTRANSMITTER GATED ION CHANNEL"/>
    <property type="match status" value="1"/>
</dbReference>
<dbReference type="InterPro" id="IPR006202">
    <property type="entry name" value="Neur_chan_lig-bd"/>
</dbReference>
<dbReference type="InterPro" id="IPR036734">
    <property type="entry name" value="Neur_chan_lig-bd_sf"/>
</dbReference>
<dbReference type="InterPro" id="IPR006201">
    <property type="entry name" value="Neur_channel"/>
</dbReference>
<dbReference type="GO" id="GO:0004888">
    <property type="term" value="F:transmembrane signaling receptor activity"/>
    <property type="evidence" value="ECO:0007669"/>
    <property type="project" value="InterPro"/>
</dbReference>
<organism evidence="3 4">
    <name type="scientific">Holothuria leucospilota</name>
    <name type="common">Black long sea cucumber</name>
    <name type="synonym">Mertensiothuria leucospilota</name>
    <dbReference type="NCBI Taxonomy" id="206669"/>
    <lineage>
        <taxon>Eukaryota</taxon>
        <taxon>Metazoa</taxon>
        <taxon>Echinodermata</taxon>
        <taxon>Eleutherozoa</taxon>
        <taxon>Echinozoa</taxon>
        <taxon>Holothuroidea</taxon>
        <taxon>Aspidochirotacea</taxon>
        <taxon>Aspidochirotida</taxon>
        <taxon>Holothuriidae</taxon>
        <taxon>Holothuria</taxon>
    </lineage>
</organism>
<evidence type="ECO:0000256" key="1">
    <source>
        <dbReference type="SAM" id="SignalP"/>
    </source>
</evidence>
<feature type="domain" description="Neurotransmitter-gated ion-channel ligand-binding" evidence="2">
    <location>
        <begin position="27"/>
        <end position="177"/>
    </location>
</feature>
<sequence length="274" mass="30201">MTSCWMLSGLLILSMSGLSAANVEGETRLKGLLFSHYDKTVAPETPLVLTFSTALKKLVDANPDKGLVTVDLFLSQSWQDSRLAWDPQEFNVTDQSIIVPREWVFLPDMKLQNGFVTELLADPEVLIYSNGGAYYVPYVRAEVYCDLPSKPFEGLICDVRIGPWSRTSNRITIESFTVDDSAVQLGGQCTLGKSEAKIVRQLFPCCPETYEAAILSLNVSCQAPESSFPVAKVNVTCELVNPAPNSAVESHYLFPYFFVAPIYIVLHSLTGLLG</sequence>
<proteinExistence type="predicted"/>
<evidence type="ECO:0000259" key="2">
    <source>
        <dbReference type="Pfam" id="PF02931"/>
    </source>
</evidence>
<feature type="signal peptide" evidence="1">
    <location>
        <begin position="1"/>
        <end position="21"/>
    </location>
</feature>
<dbReference type="Proteomes" id="UP001152320">
    <property type="component" value="Chromosome 3"/>
</dbReference>
<accession>A0A9Q1CJ75</accession>
<comment type="caution">
    <text evidence="3">The sequence shown here is derived from an EMBL/GenBank/DDBJ whole genome shotgun (WGS) entry which is preliminary data.</text>
</comment>
<gene>
    <name evidence="3" type="ORF">HOLleu_08467</name>
</gene>
<dbReference type="SUPFAM" id="SSF63712">
    <property type="entry name" value="Nicotinic receptor ligand binding domain-like"/>
    <property type="match status" value="1"/>
</dbReference>
<reference evidence="3" key="1">
    <citation type="submission" date="2021-10" db="EMBL/GenBank/DDBJ databases">
        <title>Tropical sea cucumber genome reveals ecological adaptation and Cuvierian tubules defense mechanism.</title>
        <authorList>
            <person name="Chen T."/>
        </authorList>
    </citation>
    <scope>NUCLEOTIDE SEQUENCE</scope>
    <source>
        <strain evidence="3">Nanhai2018</strain>
        <tissue evidence="3">Muscle</tissue>
    </source>
</reference>
<dbReference type="EMBL" id="JAIZAY010000003">
    <property type="protein sequence ID" value="KAJ8045454.1"/>
    <property type="molecule type" value="Genomic_DNA"/>
</dbReference>
<dbReference type="GO" id="GO:0005230">
    <property type="term" value="F:extracellular ligand-gated monoatomic ion channel activity"/>
    <property type="evidence" value="ECO:0007669"/>
    <property type="project" value="InterPro"/>
</dbReference>
<dbReference type="Pfam" id="PF02931">
    <property type="entry name" value="Neur_chan_LBD"/>
    <property type="match status" value="1"/>
</dbReference>
<protein>
    <submittedName>
        <fullName evidence="3">Neuronal acetylcholine receptor subunit alpha-2</fullName>
    </submittedName>
</protein>
<dbReference type="GO" id="GO:0016020">
    <property type="term" value="C:membrane"/>
    <property type="evidence" value="ECO:0007669"/>
    <property type="project" value="InterPro"/>
</dbReference>
<dbReference type="AlphaFoldDB" id="A0A9Q1CJ75"/>
<feature type="chain" id="PRO_5040264632" evidence="1">
    <location>
        <begin position="22"/>
        <end position="274"/>
    </location>
</feature>
<keyword evidence="4" id="KW-1185">Reference proteome</keyword>
<evidence type="ECO:0000313" key="3">
    <source>
        <dbReference type="EMBL" id="KAJ8045454.1"/>
    </source>
</evidence>
<evidence type="ECO:0000313" key="4">
    <source>
        <dbReference type="Proteomes" id="UP001152320"/>
    </source>
</evidence>
<name>A0A9Q1CJ75_HOLLE</name>
<dbReference type="OrthoDB" id="5975154at2759"/>
<keyword evidence="3" id="KW-0675">Receptor</keyword>
<keyword evidence="1" id="KW-0732">Signal</keyword>
<dbReference type="Gene3D" id="2.70.170.10">
    <property type="entry name" value="Neurotransmitter-gated ion-channel ligand-binding domain"/>
    <property type="match status" value="1"/>
</dbReference>